<reference evidence="8 9" key="1">
    <citation type="journal article" date="2018" name="Mar. Genomics">
        <title>Complete genome sequence of Marinifilaceae bacterium strain SPP2, isolated from the Antarctic marine sediment.</title>
        <authorList>
            <person name="Watanabe M."/>
            <person name="Kojima H."/>
            <person name="Fukui M."/>
        </authorList>
    </citation>
    <scope>NUCLEOTIDE SEQUENCE [LARGE SCALE GENOMIC DNA]</scope>
    <source>
        <strain evidence="8 9">SPP2</strain>
    </source>
</reference>
<dbReference type="InterPro" id="IPR001789">
    <property type="entry name" value="Sig_transdc_resp-reg_receiver"/>
</dbReference>
<dbReference type="Pfam" id="PF00196">
    <property type="entry name" value="GerE"/>
    <property type="match status" value="1"/>
</dbReference>
<dbReference type="InterPro" id="IPR036388">
    <property type="entry name" value="WH-like_DNA-bd_sf"/>
</dbReference>
<keyword evidence="3 8" id="KW-0238">DNA-binding</keyword>
<evidence type="ECO:0000256" key="2">
    <source>
        <dbReference type="ARBA" id="ARBA00023015"/>
    </source>
</evidence>
<dbReference type="InterPro" id="IPR016032">
    <property type="entry name" value="Sig_transdc_resp-reg_C-effctor"/>
</dbReference>
<dbReference type="SMART" id="SM00448">
    <property type="entry name" value="REC"/>
    <property type="match status" value="1"/>
</dbReference>
<evidence type="ECO:0000256" key="1">
    <source>
        <dbReference type="ARBA" id="ARBA00022553"/>
    </source>
</evidence>
<dbReference type="InterPro" id="IPR000792">
    <property type="entry name" value="Tscrpt_reg_LuxR_C"/>
</dbReference>
<dbReference type="PANTHER" id="PTHR43214">
    <property type="entry name" value="TWO-COMPONENT RESPONSE REGULATOR"/>
    <property type="match status" value="1"/>
</dbReference>
<keyword evidence="4" id="KW-0804">Transcription</keyword>
<dbReference type="Gene3D" id="3.40.50.2300">
    <property type="match status" value="1"/>
</dbReference>
<feature type="modified residue" description="4-aspartylphosphate" evidence="5">
    <location>
        <position position="56"/>
    </location>
</feature>
<dbReference type="Pfam" id="PF00072">
    <property type="entry name" value="Response_reg"/>
    <property type="match status" value="1"/>
</dbReference>
<evidence type="ECO:0000256" key="4">
    <source>
        <dbReference type="ARBA" id="ARBA00023163"/>
    </source>
</evidence>
<feature type="domain" description="Response regulatory" evidence="7">
    <location>
        <begin position="5"/>
        <end position="121"/>
    </location>
</feature>
<dbReference type="InterPro" id="IPR011006">
    <property type="entry name" value="CheY-like_superfamily"/>
</dbReference>
<proteinExistence type="predicted"/>
<dbReference type="PRINTS" id="PR00038">
    <property type="entry name" value="HTHLUXR"/>
</dbReference>
<sequence>MNRIKVLLVDDHLMFLEGLQSLFANEKNIEVVGAASNAKIALDIINTKQPDIVITDLSMPDIDGSSLVASIQKMYPSIYTLVLSMHSDAQIISKLIKQNINGYLLKNAEKEELLIAVKTIVGGENYFSKEVSDIYNEGSCKSDYSSIPELSKREKEVLKLIGDEYTTKEIADHLFISQNTVESHRKNMFSKLNVKNVAGLIKMAIKNNLLEY</sequence>
<evidence type="ECO:0000256" key="3">
    <source>
        <dbReference type="ARBA" id="ARBA00023125"/>
    </source>
</evidence>
<dbReference type="PROSITE" id="PS50110">
    <property type="entry name" value="RESPONSE_REGULATORY"/>
    <property type="match status" value="1"/>
</dbReference>
<evidence type="ECO:0000256" key="5">
    <source>
        <dbReference type="PROSITE-ProRule" id="PRU00169"/>
    </source>
</evidence>
<organism evidence="8 9">
    <name type="scientific">Labilibaculum antarcticum</name>
    <dbReference type="NCBI Taxonomy" id="1717717"/>
    <lineage>
        <taxon>Bacteria</taxon>
        <taxon>Pseudomonadati</taxon>
        <taxon>Bacteroidota</taxon>
        <taxon>Bacteroidia</taxon>
        <taxon>Marinilabiliales</taxon>
        <taxon>Marinifilaceae</taxon>
        <taxon>Labilibaculum</taxon>
    </lineage>
</organism>
<dbReference type="InterPro" id="IPR058245">
    <property type="entry name" value="NreC/VraR/RcsB-like_REC"/>
</dbReference>
<dbReference type="CDD" id="cd17535">
    <property type="entry name" value="REC_NarL-like"/>
    <property type="match status" value="1"/>
</dbReference>
<dbReference type="GO" id="GO:0003677">
    <property type="term" value="F:DNA binding"/>
    <property type="evidence" value="ECO:0007669"/>
    <property type="project" value="UniProtKB-KW"/>
</dbReference>
<evidence type="ECO:0000313" key="8">
    <source>
        <dbReference type="EMBL" id="BAX79339.1"/>
    </source>
</evidence>
<dbReference type="OrthoDB" id="9797341at2"/>
<evidence type="ECO:0000259" key="7">
    <source>
        <dbReference type="PROSITE" id="PS50110"/>
    </source>
</evidence>
<protein>
    <submittedName>
        <fullName evidence="8">DNA-binding response regulator</fullName>
    </submittedName>
</protein>
<accession>A0A1Y1CG44</accession>
<evidence type="ECO:0000259" key="6">
    <source>
        <dbReference type="PROSITE" id="PS50043"/>
    </source>
</evidence>
<feature type="domain" description="HTH luxR-type" evidence="6">
    <location>
        <begin position="143"/>
        <end position="208"/>
    </location>
</feature>
<dbReference type="SMART" id="SM00421">
    <property type="entry name" value="HTH_LUXR"/>
    <property type="match status" value="1"/>
</dbReference>
<gene>
    <name evidence="8" type="ORF">ALGA_0952</name>
</gene>
<keyword evidence="9" id="KW-1185">Reference proteome</keyword>
<evidence type="ECO:0000313" key="9">
    <source>
        <dbReference type="Proteomes" id="UP000218267"/>
    </source>
</evidence>
<dbReference type="SUPFAM" id="SSF46894">
    <property type="entry name" value="C-terminal effector domain of the bipartite response regulators"/>
    <property type="match status" value="1"/>
</dbReference>
<keyword evidence="1 5" id="KW-0597">Phosphoprotein</keyword>
<dbReference type="GO" id="GO:0006355">
    <property type="term" value="P:regulation of DNA-templated transcription"/>
    <property type="evidence" value="ECO:0007669"/>
    <property type="project" value="InterPro"/>
</dbReference>
<dbReference type="GO" id="GO:0000160">
    <property type="term" value="P:phosphorelay signal transduction system"/>
    <property type="evidence" value="ECO:0007669"/>
    <property type="project" value="InterPro"/>
</dbReference>
<dbReference type="PROSITE" id="PS50043">
    <property type="entry name" value="HTH_LUXR_2"/>
    <property type="match status" value="1"/>
</dbReference>
<name>A0A1Y1CG44_9BACT</name>
<reference evidence="9" key="2">
    <citation type="journal article" date="2020" name="Antonie Van Leeuwenhoek">
        <title>Labilibaculum antarcticum sp. nov., a novel facultative anaerobic, psychrotorelant bacterium isolated from marine sediment of Antarctica.</title>
        <authorList>
            <person name="Watanabe M."/>
            <person name="Kojima H."/>
            <person name="Fukui M."/>
        </authorList>
    </citation>
    <scope>NUCLEOTIDE SEQUENCE [LARGE SCALE GENOMIC DNA]</scope>
    <source>
        <strain evidence="9">SPP2</strain>
    </source>
</reference>
<dbReference type="Proteomes" id="UP000218267">
    <property type="component" value="Chromosome"/>
</dbReference>
<dbReference type="CDD" id="cd06170">
    <property type="entry name" value="LuxR_C_like"/>
    <property type="match status" value="1"/>
</dbReference>
<dbReference type="KEGG" id="mbas:ALGA_0952"/>
<dbReference type="InterPro" id="IPR039420">
    <property type="entry name" value="WalR-like"/>
</dbReference>
<dbReference type="PANTHER" id="PTHR43214:SF41">
    <property type="entry name" value="NITRATE_NITRITE RESPONSE REGULATOR PROTEIN NARP"/>
    <property type="match status" value="1"/>
</dbReference>
<keyword evidence="2" id="KW-0805">Transcription regulation</keyword>
<dbReference type="AlphaFoldDB" id="A0A1Y1CG44"/>
<dbReference type="Gene3D" id="1.10.10.10">
    <property type="entry name" value="Winged helix-like DNA-binding domain superfamily/Winged helix DNA-binding domain"/>
    <property type="match status" value="1"/>
</dbReference>
<dbReference type="EMBL" id="AP018042">
    <property type="protein sequence ID" value="BAX79339.1"/>
    <property type="molecule type" value="Genomic_DNA"/>
</dbReference>
<dbReference type="SUPFAM" id="SSF52172">
    <property type="entry name" value="CheY-like"/>
    <property type="match status" value="1"/>
</dbReference>